<reference evidence="2" key="2">
    <citation type="journal article" date="2021" name="Genome Biol. Evol.">
        <title>Developing a high-quality reference genome for a parasitic bivalve with doubly uniparental inheritance (Bivalvia: Unionida).</title>
        <authorList>
            <person name="Smith C.H."/>
        </authorList>
    </citation>
    <scope>NUCLEOTIDE SEQUENCE</scope>
    <source>
        <strain evidence="2">CHS0354</strain>
        <tissue evidence="2">Mantle</tissue>
    </source>
</reference>
<feature type="compositionally biased region" description="Polar residues" evidence="1">
    <location>
        <begin position="30"/>
        <end position="46"/>
    </location>
</feature>
<reference evidence="2" key="3">
    <citation type="submission" date="2023-05" db="EMBL/GenBank/DDBJ databases">
        <authorList>
            <person name="Smith C.H."/>
        </authorList>
    </citation>
    <scope>NUCLEOTIDE SEQUENCE</scope>
    <source>
        <strain evidence="2">CHS0354</strain>
        <tissue evidence="2">Mantle</tissue>
    </source>
</reference>
<dbReference type="EMBL" id="JAEAOA010002302">
    <property type="protein sequence ID" value="KAK3602029.1"/>
    <property type="molecule type" value="Genomic_DNA"/>
</dbReference>
<proteinExistence type="predicted"/>
<evidence type="ECO:0000313" key="2">
    <source>
        <dbReference type="EMBL" id="KAK3602029.1"/>
    </source>
</evidence>
<sequence length="66" mass="7465">MCRVDKVELRTKPWLRTTKKNGNAAPDALKQSSTKSQLPKETTGSDFATLDRRRRKQGGNMIYDAP</sequence>
<protein>
    <submittedName>
        <fullName evidence="2">Uncharacterized protein</fullName>
    </submittedName>
</protein>
<evidence type="ECO:0000313" key="3">
    <source>
        <dbReference type="Proteomes" id="UP001195483"/>
    </source>
</evidence>
<feature type="compositionally biased region" description="Basic and acidic residues" evidence="1">
    <location>
        <begin position="1"/>
        <end position="11"/>
    </location>
</feature>
<feature type="region of interest" description="Disordered" evidence="1">
    <location>
        <begin position="1"/>
        <end position="66"/>
    </location>
</feature>
<dbReference type="AlphaFoldDB" id="A0AAE0T278"/>
<keyword evidence="3" id="KW-1185">Reference proteome</keyword>
<reference evidence="2" key="1">
    <citation type="journal article" date="2021" name="Genome Biol. Evol.">
        <title>A High-Quality Reference Genome for a Parasitic Bivalve with Doubly Uniparental Inheritance (Bivalvia: Unionida).</title>
        <authorList>
            <person name="Smith C.H."/>
        </authorList>
    </citation>
    <scope>NUCLEOTIDE SEQUENCE</scope>
    <source>
        <strain evidence="2">CHS0354</strain>
    </source>
</reference>
<organism evidence="2 3">
    <name type="scientific">Potamilus streckersoni</name>
    <dbReference type="NCBI Taxonomy" id="2493646"/>
    <lineage>
        <taxon>Eukaryota</taxon>
        <taxon>Metazoa</taxon>
        <taxon>Spiralia</taxon>
        <taxon>Lophotrochozoa</taxon>
        <taxon>Mollusca</taxon>
        <taxon>Bivalvia</taxon>
        <taxon>Autobranchia</taxon>
        <taxon>Heteroconchia</taxon>
        <taxon>Palaeoheterodonta</taxon>
        <taxon>Unionida</taxon>
        <taxon>Unionoidea</taxon>
        <taxon>Unionidae</taxon>
        <taxon>Ambleminae</taxon>
        <taxon>Lampsilini</taxon>
        <taxon>Potamilus</taxon>
    </lineage>
</organism>
<gene>
    <name evidence="2" type="ORF">CHS0354_039302</name>
</gene>
<evidence type="ECO:0000256" key="1">
    <source>
        <dbReference type="SAM" id="MobiDB-lite"/>
    </source>
</evidence>
<accession>A0AAE0T278</accession>
<comment type="caution">
    <text evidence="2">The sequence shown here is derived from an EMBL/GenBank/DDBJ whole genome shotgun (WGS) entry which is preliminary data.</text>
</comment>
<feature type="non-terminal residue" evidence="2">
    <location>
        <position position="66"/>
    </location>
</feature>
<dbReference type="Proteomes" id="UP001195483">
    <property type="component" value="Unassembled WGS sequence"/>
</dbReference>
<name>A0AAE0T278_9BIVA</name>